<reference evidence="7 8" key="1">
    <citation type="submission" date="2020-08" db="EMBL/GenBank/DDBJ databases">
        <title>Genomic Encyclopedia of Type Strains, Phase IV (KMG-IV): sequencing the most valuable type-strain genomes for metagenomic binning, comparative biology and taxonomic classification.</title>
        <authorList>
            <person name="Goeker M."/>
        </authorList>
    </citation>
    <scope>NUCLEOTIDE SEQUENCE [LARGE SCALE GENOMIC DNA]</scope>
    <source>
        <strain evidence="7 8">DSM 45385</strain>
    </source>
</reference>
<feature type="transmembrane region" description="Helical" evidence="5">
    <location>
        <begin position="441"/>
        <end position="463"/>
    </location>
</feature>
<gene>
    <name evidence="7" type="ORF">HNR40_009370</name>
</gene>
<dbReference type="Pfam" id="PF00069">
    <property type="entry name" value="Pkinase"/>
    <property type="match status" value="1"/>
</dbReference>
<comment type="caution">
    <text evidence="7">The sequence shown here is derived from an EMBL/GenBank/DDBJ whole genome shotgun (WGS) entry which is preliminary data.</text>
</comment>
<dbReference type="InterPro" id="IPR008271">
    <property type="entry name" value="Ser/Thr_kinase_AS"/>
</dbReference>
<dbReference type="Gene3D" id="1.10.510.10">
    <property type="entry name" value="Transferase(Phosphotransferase) domain 1"/>
    <property type="match status" value="1"/>
</dbReference>
<sequence length="522" mass="54491">MGEPFGQFGQYAAIEVLGEGGQGTVYLGRAPDGTHVAIKVLLGQIARDDDARRRFRREAEAARRVAPFCTARVLDVGVAARPYIVSEYVPGPSLDALVRRDGPRTGGGLQRLGVATLTALDAIHRAGIVHRDFKPSNVIMGQEGPVVIDFGIARALDQTATSGVMGTPAFMAPEQFGGHGLTGAADLFSWAATMVYAATGRYPFRGETMPALMHAILTTEPDLSGVPHDLRPLLQACLAKEPSRRPTAATALGTMTALPKPARPADAAPAPSHPTIAVPVAQGRPTAPAPPARPTVADPRRHAAAPVAEAPGMTSLAGAVFALVAVVPLLYYSVLFALATLDYSASAEPYRLDMPRAIAFSVVVCLLCVAVHHVSMVAALVGLLHIPLSVVFALPSLPGATRAAFREMAGFDVMVLVSLSSVLTALVLLATALPQWRWSRLVAVPAVIGSALMMIGGLTGVLAELRLARPRTGAYTTEALGRLAIGLWVLAAAGMVVAQAVKARRRPSAPRPFPPAAPAGRA</sequence>
<accession>A0A7W8AD26</accession>
<keyword evidence="2" id="KW-0547">Nucleotide-binding</keyword>
<keyword evidence="5" id="KW-1133">Transmembrane helix</keyword>
<organism evidence="7 8">
    <name type="scientific">Nonomuraea endophytica</name>
    <dbReference type="NCBI Taxonomy" id="714136"/>
    <lineage>
        <taxon>Bacteria</taxon>
        <taxon>Bacillati</taxon>
        <taxon>Actinomycetota</taxon>
        <taxon>Actinomycetes</taxon>
        <taxon>Streptosporangiales</taxon>
        <taxon>Streptosporangiaceae</taxon>
        <taxon>Nonomuraea</taxon>
    </lineage>
</organism>
<evidence type="ECO:0000256" key="4">
    <source>
        <dbReference type="ARBA" id="ARBA00022840"/>
    </source>
</evidence>
<feature type="transmembrane region" description="Helical" evidence="5">
    <location>
        <begin position="483"/>
        <end position="501"/>
    </location>
</feature>
<keyword evidence="3 7" id="KW-0418">Kinase</keyword>
<evidence type="ECO:0000256" key="3">
    <source>
        <dbReference type="ARBA" id="ARBA00022777"/>
    </source>
</evidence>
<keyword evidence="5" id="KW-0812">Transmembrane</keyword>
<keyword evidence="5" id="KW-0472">Membrane</keyword>
<keyword evidence="4" id="KW-0067">ATP-binding</keyword>
<dbReference type="EMBL" id="JACHIN010000019">
    <property type="protein sequence ID" value="MBB5083865.1"/>
    <property type="molecule type" value="Genomic_DNA"/>
</dbReference>
<dbReference type="PANTHER" id="PTHR43289">
    <property type="entry name" value="MITOGEN-ACTIVATED PROTEIN KINASE KINASE KINASE 20-RELATED"/>
    <property type="match status" value="1"/>
</dbReference>
<dbReference type="GO" id="GO:0005524">
    <property type="term" value="F:ATP binding"/>
    <property type="evidence" value="ECO:0007669"/>
    <property type="project" value="UniProtKB-KW"/>
</dbReference>
<feature type="transmembrane region" description="Helical" evidence="5">
    <location>
        <begin position="408"/>
        <end position="429"/>
    </location>
</feature>
<dbReference type="RefSeq" id="WP_312896783.1">
    <property type="nucleotide sequence ID" value="NZ_JACHIN010000019.1"/>
</dbReference>
<dbReference type="Gene3D" id="3.30.200.20">
    <property type="entry name" value="Phosphorylase Kinase, domain 1"/>
    <property type="match status" value="1"/>
</dbReference>
<dbReference type="InterPro" id="IPR000719">
    <property type="entry name" value="Prot_kinase_dom"/>
</dbReference>
<feature type="transmembrane region" description="Helical" evidence="5">
    <location>
        <begin position="358"/>
        <end position="388"/>
    </location>
</feature>
<name>A0A7W8AD26_9ACTN</name>
<evidence type="ECO:0000256" key="2">
    <source>
        <dbReference type="ARBA" id="ARBA00022741"/>
    </source>
</evidence>
<dbReference type="CDD" id="cd14014">
    <property type="entry name" value="STKc_PknB_like"/>
    <property type="match status" value="1"/>
</dbReference>
<keyword evidence="8" id="KW-1185">Reference proteome</keyword>
<dbReference type="PROSITE" id="PS00108">
    <property type="entry name" value="PROTEIN_KINASE_ST"/>
    <property type="match status" value="1"/>
</dbReference>
<dbReference type="SUPFAM" id="SSF56112">
    <property type="entry name" value="Protein kinase-like (PK-like)"/>
    <property type="match status" value="1"/>
</dbReference>
<evidence type="ECO:0000313" key="8">
    <source>
        <dbReference type="Proteomes" id="UP000568380"/>
    </source>
</evidence>
<evidence type="ECO:0000256" key="1">
    <source>
        <dbReference type="ARBA" id="ARBA00022679"/>
    </source>
</evidence>
<evidence type="ECO:0000256" key="5">
    <source>
        <dbReference type="SAM" id="Phobius"/>
    </source>
</evidence>
<dbReference type="Proteomes" id="UP000568380">
    <property type="component" value="Unassembled WGS sequence"/>
</dbReference>
<dbReference type="PANTHER" id="PTHR43289:SF34">
    <property type="entry name" value="SERINE_THREONINE-PROTEIN KINASE YBDM-RELATED"/>
    <property type="match status" value="1"/>
</dbReference>
<dbReference type="AlphaFoldDB" id="A0A7W8AD26"/>
<proteinExistence type="predicted"/>
<keyword evidence="1" id="KW-0808">Transferase</keyword>
<evidence type="ECO:0000259" key="6">
    <source>
        <dbReference type="PROSITE" id="PS50011"/>
    </source>
</evidence>
<feature type="transmembrane region" description="Helical" evidence="5">
    <location>
        <begin position="316"/>
        <end position="338"/>
    </location>
</feature>
<dbReference type="InterPro" id="IPR011009">
    <property type="entry name" value="Kinase-like_dom_sf"/>
</dbReference>
<dbReference type="GO" id="GO:0004674">
    <property type="term" value="F:protein serine/threonine kinase activity"/>
    <property type="evidence" value="ECO:0007669"/>
    <property type="project" value="TreeGrafter"/>
</dbReference>
<evidence type="ECO:0000313" key="7">
    <source>
        <dbReference type="EMBL" id="MBB5083865.1"/>
    </source>
</evidence>
<protein>
    <submittedName>
        <fullName evidence="7">Putative Ser/Thr protein kinase</fullName>
    </submittedName>
</protein>
<dbReference type="PROSITE" id="PS50011">
    <property type="entry name" value="PROTEIN_KINASE_DOM"/>
    <property type="match status" value="1"/>
</dbReference>
<feature type="domain" description="Protein kinase" evidence="6">
    <location>
        <begin position="11"/>
        <end position="276"/>
    </location>
</feature>